<feature type="compositionally biased region" description="Basic and acidic residues" evidence="1">
    <location>
        <begin position="82"/>
        <end position="96"/>
    </location>
</feature>
<accession>A0A9D5HQD6</accession>
<organism evidence="2 3">
    <name type="scientific">Dioscorea zingiberensis</name>
    <dbReference type="NCBI Taxonomy" id="325984"/>
    <lineage>
        <taxon>Eukaryota</taxon>
        <taxon>Viridiplantae</taxon>
        <taxon>Streptophyta</taxon>
        <taxon>Embryophyta</taxon>
        <taxon>Tracheophyta</taxon>
        <taxon>Spermatophyta</taxon>
        <taxon>Magnoliopsida</taxon>
        <taxon>Liliopsida</taxon>
        <taxon>Dioscoreales</taxon>
        <taxon>Dioscoreaceae</taxon>
        <taxon>Dioscorea</taxon>
    </lineage>
</organism>
<comment type="caution">
    <text evidence="2">The sequence shown here is derived from an EMBL/GenBank/DDBJ whole genome shotgun (WGS) entry which is preliminary data.</text>
</comment>
<dbReference type="Gene3D" id="4.10.60.10">
    <property type="entry name" value="Zinc finger, CCHC-type"/>
    <property type="match status" value="1"/>
</dbReference>
<evidence type="ECO:0000256" key="1">
    <source>
        <dbReference type="SAM" id="MobiDB-lite"/>
    </source>
</evidence>
<dbReference type="EMBL" id="JAGGNH010000001">
    <property type="protein sequence ID" value="KAJ0985008.1"/>
    <property type="molecule type" value="Genomic_DNA"/>
</dbReference>
<dbReference type="Proteomes" id="UP001085076">
    <property type="component" value="Miscellaneous, Linkage group lg01"/>
</dbReference>
<proteinExistence type="predicted"/>
<gene>
    <name evidence="2" type="ORF">J5N97_003364</name>
</gene>
<protein>
    <submittedName>
        <fullName evidence="2">Uncharacterized protein</fullName>
    </submittedName>
</protein>
<dbReference type="SUPFAM" id="SSF57756">
    <property type="entry name" value="Retrovirus zinc finger-like domains"/>
    <property type="match status" value="1"/>
</dbReference>
<dbReference type="InterPro" id="IPR036875">
    <property type="entry name" value="Znf_CCHC_sf"/>
</dbReference>
<feature type="region of interest" description="Disordered" evidence="1">
    <location>
        <begin position="163"/>
        <end position="183"/>
    </location>
</feature>
<reference evidence="2" key="1">
    <citation type="submission" date="2021-03" db="EMBL/GenBank/DDBJ databases">
        <authorList>
            <person name="Li Z."/>
            <person name="Yang C."/>
        </authorList>
    </citation>
    <scope>NUCLEOTIDE SEQUENCE</scope>
    <source>
        <strain evidence="2">Dzin_1.0</strain>
        <tissue evidence="2">Leaf</tissue>
    </source>
</reference>
<sequence length="269" mass="29483">MAATRSGSQLGRGLLSARNLCFRYGERDHRARDCRNPITCFRYRGVGHRSFNCLRRNDGGPDQNKPDIAKQGRQGKGAPGQAEERAKTDKEGRREQGPGMMKAGSIPAMVKVTIPELTEGAVEILRSVVIAEVLKETGDSVVPEDIKACLTRVWGHGQGRLSVRTSKGTGKRSEKQPDVQPLGNNIVGVMRCEGMAESEPLEKETGKRCGSTSLYDMDERVNVGSENIILVEPTKPNIEDKRPAMDIRDSNEAEDGRGKGSWHESLPTT</sequence>
<feature type="compositionally biased region" description="Basic and acidic residues" evidence="1">
    <location>
        <begin position="237"/>
        <end position="262"/>
    </location>
</feature>
<reference evidence="2" key="2">
    <citation type="journal article" date="2022" name="Hortic Res">
        <title>The genome of Dioscorea zingiberensis sheds light on the biosynthesis, origin and evolution of the medicinally important diosgenin saponins.</title>
        <authorList>
            <person name="Li Y."/>
            <person name="Tan C."/>
            <person name="Li Z."/>
            <person name="Guo J."/>
            <person name="Li S."/>
            <person name="Chen X."/>
            <person name="Wang C."/>
            <person name="Dai X."/>
            <person name="Yang H."/>
            <person name="Song W."/>
            <person name="Hou L."/>
            <person name="Xu J."/>
            <person name="Tong Z."/>
            <person name="Xu A."/>
            <person name="Yuan X."/>
            <person name="Wang W."/>
            <person name="Yang Q."/>
            <person name="Chen L."/>
            <person name="Sun Z."/>
            <person name="Wang K."/>
            <person name="Pan B."/>
            <person name="Chen J."/>
            <person name="Bao Y."/>
            <person name="Liu F."/>
            <person name="Qi X."/>
            <person name="Gang D.R."/>
            <person name="Wen J."/>
            <person name="Li J."/>
        </authorList>
    </citation>
    <scope>NUCLEOTIDE SEQUENCE</scope>
    <source>
        <strain evidence="2">Dzin_1.0</strain>
    </source>
</reference>
<dbReference type="GO" id="GO:0008270">
    <property type="term" value="F:zinc ion binding"/>
    <property type="evidence" value="ECO:0007669"/>
    <property type="project" value="InterPro"/>
</dbReference>
<evidence type="ECO:0000313" key="2">
    <source>
        <dbReference type="EMBL" id="KAJ0985008.1"/>
    </source>
</evidence>
<feature type="region of interest" description="Disordered" evidence="1">
    <location>
        <begin position="52"/>
        <end position="102"/>
    </location>
</feature>
<feature type="compositionally biased region" description="Basic and acidic residues" evidence="1">
    <location>
        <begin position="55"/>
        <end position="70"/>
    </location>
</feature>
<evidence type="ECO:0000313" key="3">
    <source>
        <dbReference type="Proteomes" id="UP001085076"/>
    </source>
</evidence>
<name>A0A9D5HQD6_9LILI</name>
<dbReference type="OrthoDB" id="8065943at2759"/>
<dbReference type="GO" id="GO:0003676">
    <property type="term" value="F:nucleic acid binding"/>
    <property type="evidence" value="ECO:0007669"/>
    <property type="project" value="InterPro"/>
</dbReference>
<keyword evidence="3" id="KW-1185">Reference proteome</keyword>
<dbReference type="AlphaFoldDB" id="A0A9D5HQD6"/>
<feature type="region of interest" description="Disordered" evidence="1">
    <location>
        <begin position="234"/>
        <end position="269"/>
    </location>
</feature>